<evidence type="ECO:0000313" key="4">
    <source>
        <dbReference type="EMBL" id="SUQ61362.1"/>
    </source>
</evidence>
<feature type="compositionally biased region" description="Basic and acidic residues" evidence="2">
    <location>
        <begin position="567"/>
        <end position="577"/>
    </location>
</feature>
<name>A0A380STP5_9PSED</name>
<feature type="region of interest" description="Disordered" evidence="2">
    <location>
        <begin position="554"/>
        <end position="577"/>
    </location>
</feature>
<evidence type="ECO:0000313" key="5">
    <source>
        <dbReference type="Proteomes" id="UP000255177"/>
    </source>
</evidence>
<evidence type="ECO:0000256" key="2">
    <source>
        <dbReference type="SAM" id="MobiDB-lite"/>
    </source>
</evidence>
<dbReference type="Pfam" id="PF01650">
    <property type="entry name" value="Peptidase_C13"/>
    <property type="match status" value="1"/>
</dbReference>
<proteinExistence type="predicted"/>
<feature type="domain" description="Caspase family p20" evidence="3">
    <location>
        <begin position="386"/>
        <end position="457"/>
    </location>
</feature>
<dbReference type="PROSITE" id="PS51257">
    <property type="entry name" value="PROKAR_LIPOPROTEIN"/>
    <property type="match status" value="1"/>
</dbReference>
<dbReference type="PROSITE" id="PS50208">
    <property type="entry name" value="CASPASE_P20"/>
    <property type="match status" value="1"/>
</dbReference>
<dbReference type="SUPFAM" id="SSF82185">
    <property type="entry name" value="Histone H3 K4-specific methyltransferase SET7/9 N-terminal domain"/>
    <property type="match status" value="3"/>
</dbReference>
<dbReference type="InterPro" id="IPR001096">
    <property type="entry name" value="Peptidase_C13"/>
</dbReference>
<sequence length="577" mass="62811">MRPLVPLALTLLLAACGDGEPLSPPDARLPDGGRYRGEVVDGLLQGAGRIDYPNGSWYEGNFLNGQWHGQGEWHGSNGEVYRGQFQQGLFHGLGTLKTPGSSYTGGFKLGRRDGEGTLKEPGLLYRGQFKDDQYNGAGHLELADGSQYQGLFARGKPNGEGIRSDASGNQFSGHFVNGQLEGSGTFNSAEGDQYIGAFHDNRLEGRGRYENADGDVWIGQFKDGSLSGKGELIGSDGSHYKGNFSDWRFSGNGRLQLPDGSVYVGGFENDTYQGNGRLTLVDGRSESGLWLNGQRVRDEHGKLLPDPLELALLNQGSLLDQALTKVPASTAQIELYSLALGGDGKQSVFLREADYVSNMLKSRFGAVGQVSLVNHRDHLADRPMATRENLARAVRTLAERSGPEDLVFIYLTSHGSHEHELVLDQPRLQLADLPADALAATLAPLKDRDKIIVISACYSGGYIAPLKDDRTLIMTASRADRVSFGCSEEADFTYFGDALFAQALNQTDDLQQAFERARAAVSEREAIEGFDASEPQIWAPKGVLDHWQRLRQQQARKALQSDTGKQQAEHAKNAGNH</sequence>
<keyword evidence="4" id="KW-0808">Transferase</keyword>
<dbReference type="InterPro" id="IPR029030">
    <property type="entry name" value="Caspase-like_dom_sf"/>
</dbReference>
<dbReference type="GO" id="GO:0006508">
    <property type="term" value="P:proteolysis"/>
    <property type="evidence" value="ECO:0007669"/>
    <property type="project" value="InterPro"/>
</dbReference>
<dbReference type="GO" id="GO:0004197">
    <property type="term" value="F:cysteine-type endopeptidase activity"/>
    <property type="evidence" value="ECO:0007669"/>
    <property type="project" value="InterPro"/>
</dbReference>
<keyword evidence="1" id="KW-0677">Repeat</keyword>
<dbReference type="InterPro" id="IPR001309">
    <property type="entry name" value="Pept_C14_p20"/>
</dbReference>
<dbReference type="Gene3D" id="2.20.110.10">
    <property type="entry name" value="Histone H3 K4-specific methyltransferase SET7/9 N-terminal domain"/>
    <property type="match status" value="4"/>
</dbReference>
<dbReference type="GO" id="GO:0016308">
    <property type="term" value="F:1-phosphatidylinositol-4-phosphate 5-kinase activity"/>
    <property type="evidence" value="ECO:0007669"/>
    <property type="project" value="UniProtKB-EC"/>
</dbReference>
<dbReference type="RefSeq" id="WP_115085147.1">
    <property type="nucleotide sequence ID" value="NZ_CBCSFG010000004.1"/>
</dbReference>
<dbReference type="SMART" id="SM00698">
    <property type="entry name" value="MORN"/>
    <property type="match status" value="11"/>
</dbReference>
<accession>A0A380STP5</accession>
<dbReference type="Proteomes" id="UP000255177">
    <property type="component" value="Unassembled WGS sequence"/>
</dbReference>
<keyword evidence="5" id="KW-1185">Reference proteome</keyword>
<dbReference type="PANTHER" id="PTHR23084:SF263">
    <property type="entry name" value="MORN REPEAT-CONTAINING PROTEIN 1"/>
    <property type="match status" value="1"/>
</dbReference>
<gene>
    <name evidence="4" type="ORF">CCOS864_00777</name>
</gene>
<dbReference type="SUPFAM" id="SSF52129">
    <property type="entry name" value="Caspase-like"/>
    <property type="match status" value="1"/>
</dbReference>
<dbReference type="PANTHER" id="PTHR23084">
    <property type="entry name" value="PHOSPHATIDYLINOSITOL-4-PHOSPHATE 5-KINASE RELATED"/>
    <property type="match status" value="1"/>
</dbReference>
<organism evidence="4 5">
    <name type="scientific">Pseudomonas wadenswilerensis</name>
    <dbReference type="NCBI Taxonomy" id="1785161"/>
    <lineage>
        <taxon>Bacteria</taxon>
        <taxon>Pseudomonadati</taxon>
        <taxon>Pseudomonadota</taxon>
        <taxon>Gammaproteobacteria</taxon>
        <taxon>Pseudomonadales</taxon>
        <taxon>Pseudomonadaceae</taxon>
        <taxon>Pseudomonas</taxon>
    </lineage>
</organism>
<protein>
    <submittedName>
        <fullName evidence="4">Phosphatidylinositol 4-phosphate 5-kinase 2</fullName>
        <ecNumber evidence="4">2.7.1.68</ecNumber>
    </submittedName>
</protein>
<dbReference type="Pfam" id="PF02493">
    <property type="entry name" value="MORN"/>
    <property type="match status" value="11"/>
</dbReference>
<dbReference type="AlphaFoldDB" id="A0A380STP5"/>
<keyword evidence="4" id="KW-0418">Kinase</keyword>
<dbReference type="EMBL" id="UIDD01000003">
    <property type="protein sequence ID" value="SUQ61362.1"/>
    <property type="molecule type" value="Genomic_DNA"/>
</dbReference>
<dbReference type="InterPro" id="IPR003409">
    <property type="entry name" value="MORN"/>
</dbReference>
<evidence type="ECO:0000256" key="1">
    <source>
        <dbReference type="ARBA" id="ARBA00022737"/>
    </source>
</evidence>
<dbReference type="Gene3D" id="3.40.50.1460">
    <property type="match status" value="1"/>
</dbReference>
<evidence type="ECO:0000259" key="3">
    <source>
        <dbReference type="PROSITE" id="PS50208"/>
    </source>
</evidence>
<dbReference type="EC" id="2.7.1.68" evidence="4"/>
<reference evidence="5" key="1">
    <citation type="submission" date="2018-07" db="EMBL/GenBank/DDBJ databases">
        <authorList>
            <person name="Blom J."/>
        </authorList>
    </citation>
    <scope>NUCLEOTIDE SEQUENCE [LARGE SCALE GENOMIC DNA]</scope>
    <source>
        <strain evidence="5">CCOS 864</strain>
    </source>
</reference>